<dbReference type="AlphaFoldDB" id="A8NHX3"/>
<dbReference type="RefSeq" id="XP_001833849.1">
    <property type="nucleotide sequence ID" value="XM_001833797.1"/>
</dbReference>
<dbReference type="KEGG" id="cci:CC1G_01526"/>
<evidence type="ECO:0000313" key="3">
    <source>
        <dbReference type="Proteomes" id="UP000001861"/>
    </source>
</evidence>
<name>A8NHX3_COPC7</name>
<dbReference type="EMBL" id="AACS02000010">
    <property type="protein sequence ID" value="EAU87879.1"/>
    <property type="molecule type" value="Genomic_DNA"/>
</dbReference>
<sequence>MEIKLTRKKFIYRKYRTECDKAYPATFELGEEDKMTSLRPIVVPGLTIPVPLYHAGFPVSRQYIFKRQLREDDKIEDFQGIVNQATDRWLAQGKPRPFYSARLCFLPTCDYLITFASSLSAPSDLEMFVKHPHEILDRYLGLMKFTEEEKEFIKTRGLFKWYRDLCTGEEESPLPEDACLRTGSLNPDDRDEYD</sequence>
<dbReference type="VEuPathDB" id="FungiDB:CC1G_01526"/>
<dbReference type="InParanoid" id="A8NHX3"/>
<keyword evidence="3" id="KW-1185">Reference proteome</keyword>
<organism evidence="2 3">
    <name type="scientific">Coprinopsis cinerea (strain Okayama-7 / 130 / ATCC MYA-4618 / FGSC 9003)</name>
    <name type="common">Inky cap fungus</name>
    <name type="synonym">Hormographiella aspergillata</name>
    <dbReference type="NCBI Taxonomy" id="240176"/>
    <lineage>
        <taxon>Eukaryota</taxon>
        <taxon>Fungi</taxon>
        <taxon>Dikarya</taxon>
        <taxon>Basidiomycota</taxon>
        <taxon>Agaricomycotina</taxon>
        <taxon>Agaricomycetes</taxon>
        <taxon>Agaricomycetidae</taxon>
        <taxon>Agaricales</taxon>
        <taxon>Agaricineae</taxon>
        <taxon>Psathyrellaceae</taxon>
        <taxon>Coprinopsis</taxon>
    </lineage>
</organism>
<dbReference type="Proteomes" id="UP000001861">
    <property type="component" value="Unassembled WGS sequence"/>
</dbReference>
<dbReference type="GeneID" id="6010352"/>
<evidence type="ECO:0000313" key="2">
    <source>
        <dbReference type="EMBL" id="EAU87879.1"/>
    </source>
</evidence>
<comment type="caution">
    <text evidence="2">The sequence shown here is derived from an EMBL/GenBank/DDBJ whole genome shotgun (WGS) entry which is preliminary data.</text>
</comment>
<proteinExistence type="predicted"/>
<gene>
    <name evidence="2" type="ORF">CC1G_01526</name>
</gene>
<accession>A8NHX3</accession>
<reference evidence="2 3" key="1">
    <citation type="journal article" date="2010" name="Proc. Natl. Acad. Sci. U.S.A.">
        <title>Insights into evolution of multicellular fungi from the assembled chromosomes of the mushroom Coprinopsis cinerea (Coprinus cinereus).</title>
        <authorList>
            <person name="Stajich J.E."/>
            <person name="Wilke S.K."/>
            <person name="Ahren D."/>
            <person name="Au C.H."/>
            <person name="Birren B.W."/>
            <person name="Borodovsky M."/>
            <person name="Burns C."/>
            <person name="Canback B."/>
            <person name="Casselton L.A."/>
            <person name="Cheng C.K."/>
            <person name="Deng J."/>
            <person name="Dietrich F.S."/>
            <person name="Fargo D.C."/>
            <person name="Farman M.L."/>
            <person name="Gathman A.C."/>
            <person name="Goldberg J."/>
            <person name="Guigo R."/>
            <person name="Hoegger P.J."/>
            <person name="Hooker J.B."/>
            <person name="Huggins A."/>
            <person name="James T.Y."/>
            <person name="Kamada T."/>
            <person name="Kilaru S."/>
            <person name="Kodira C."/>
            <person name="Kues U."/>
            <person name="Kupfer D."/>
            <person name="Kwan H.S."/>
            <person name="Lomsadze A."/>
            <person name="Li W."/>
            <person name="Lilly W.W."/>
            <person name="Ma L.J."/>
            <person name="Mackey A.J."/>
            <person name="Manning G."/>
            <person name="Martin F."/>
            <person name="Muraguchi H."/>
            <person name="Natvig D.O."/>
            <person name="Palmerini H."/>
            <person name="Ramesh M.A."/>
            <person name="Rehmeyer C.J."/>
            <person name="Roe B.A."/>
            <person name="Shenoy N."/>
            <person name="Stanke M."/>
            <person name="Ter-Hovhannisyan V."/>
            <person name="Tunlid A."/>
            <person name="Velagapudi R."/>
            <person name="Vision T.J."/>
            <person name="Zeng Q."/>
            <person name="Zolan M.E."/>
            <person name="Pukkila P.J."/>
        </authorList>
    </citation>
    <scope>NUCLEOTIDE SEQUENCE [LARGE SCALE GENOMIC DNA]</scope>
    <source>
        <strain evidence="3">Okayama-7 / 130 / ATCC MYA-4618 / FGSC 9003</strain>
    </source>
</reference>
<evidence type="ECO:0000256" key="1">
    <source>
        <dbReference type="SAM" id="MobiDB-lite"/>
    </source>
</evidence>
<feature type="region of interest" description="Disordered" evidence="1">
    <location>
        <begin position="171"/>
        <end position="194"/>
    </location>
</feature>
<protein>
    <submittedName>
        <fullName evidence="2">Uncharacterized protein</fullName>
    </submittedName>
</protein>